<reference evidence="1" key="1">
    <citation type="journal article" date="2019" name="bioRxiv">
        <title>The Genome of the Zebra Mussel, Dreissena polymorpha: A Resource for Invasive Species Research.</title>
        <authorList>
            <person name="McCartney M.A."/>
            <person name="Auch B."/>
            <person name="Kono T."/>
            <person name="Mallez S."/>
            <person name="Zhang Y."/>
            <person name="Obille A."/>
            <person name="Becker A."/>
            <person name="Abrahante J.E."/>
            <person name="Garbe J."/>
            <person name="Badalamenti J.P."/>
            <person name="Herman A."/>
            <person name="Mangelson H."/>
            <person name="Liachko I."/>
            <person name="Sullivan S."/>
            <person name="Sone E.D."/>
            <person name="Koren S."/>
            <person name="Silverstein K.A.T."/>
            <person name="Beckman K.B."/>
            <person name="Gohl D.M."/>
        </authorList>
    </citation>
    <scope>NUCLEOTIDE SEQUENCE</scope>
    <source>
        <strain evidence="1">Duluth1</strain>
        <tissue evidence="1">Whole animal</tissue>
    </source>
</reference>
<reference evidence="1" key="2">
    <citation type="submission" date="2020-11" db="EMBL/GenBank/DDBJ databases">
        <authorList>
            <person name="McCartney M.A."/>
            <person name="Auch B."/>
            <person name="Kono T."/>
            <person name="Mallez S."/>
            <person name="Becker A."/>
            <person name="Gohl D.M."/>
            <person name="Silverstein K.A.T."/>
            <person name="Koren S."/>
            <person name="Bechman K.B."/>
            <person name="Herman A."/>
            <person name="Abrahante J.E."/>
            <person name="Garbe J."/>
        </authorList>
    </citation>
    <scope>NUCLEOTIDE SEQUENCE</scope>
    <source>
        <strain evidence="1">Duluth1</strain>
        <tissue evidence="1">Whole animal</tissue>
    </source>
</reference>
<sequence length="50" mass="5665">MLRLQNKQLSSSGVQSLHPLDVTPLVITPTKPGHYTHQAWTLHPPRCKHN</sequence>
<organism evidence="1 2">
    <name type="scientific">Dreissena polymorpha</name>
    <name type="common">Zebra mussel</name>
    <name type="synonym">Mytilus polymorpha</name>
    <dbReference type="NCBI Taxonomy" id="45954"/>
    <lineage>
        <taxon>Eukaryota</taxon>
        <taxon>Metazoa</taxon>
        <taxon>Spiralia</taxon>
        <taxon>Lophotrochozoa</taxon>
        <taxon>Mollusca</taxon>
        <taxon>Bivalvia</taxon>
        <taxon>Autobranchia</taxon>
        <taxon>Heteroconchia</taxon>
        <taxon>Euheterodonta</taxon>
        <taxon>Imparidentia</taxon>
        <taxon>Neoheterodontei</taxon>
        <taxon>Myida</taxon>
        <taxon>Dreissenoidea</taxon>
        <taxon>Dreissenidae</taxon>
        <taxon>Dreissena</taxon>
    </lineage>
</organism>
<accession>A0A9D4L9F7</accession>
<dbReference type="Proteomes" id="UP000828390">
    <property type="component" value="Unassembled WGS sequence"/>
</dbReference>
<evidence type="ECO:0000313" key="2">
    <source>
        <dbReference type="Proteomes" id="UP000828390"/>
    </source>
</evidence>
<name>A0A9D4L9F7_DREPO</name>
<comment type="caution">
    <text evidence="1">The sequence shown here is derived from an EMBL/GenBank/DDBJ whole genome shotgun (WGS) entry which is preliminary data.</text>
</comment>
<evidence type="ECO:0000313" key="1">
    <source>
        <dbReference type="EMBL" id="KAH3852911.1"/>
    </source>
</evidence>
<dbReference type="EMBL" id="JAIWYP010000003">
    <property type="protein sequence ID" value="KAH3852911.1"/>
    <property type="molecule type" value="Genomic_DNA"/>
</dbReference>
<proteinExistence type="predicted"/>
<keyword evidence="2" id="KW-1185">Reference proteome</keyword>
<gene>
    <name evidence="1" type="ORF">DPMN_095432</name>
</gene>
<protein>
    <submittedName>
        <fullName evidence="1">Uncharacterized protein</fullName>
    </submittedName>
</protein>
<dbReference type="AlphaFoldDB" id="A0A9D4L9F7"/>